<dbReference type="EMBL" id="VZUL01000002">
    <property type="protein sequence ID" value="KAB1087815.1"/>
    <property type="molecule type" value="Genomic_DNA"/>
</dbReference>
<gene>
    <name evidence="1" type="ORF">F4V91_16100</name>
</gene>
<evidence type="ECO:0000313" key="1">
    <source>
        <dbReference type="EMBL" id="KAB1087815.1"/>
    </source>
</evidence>
<comment type="caution">
    <text evidence="1">The sequence shown here is derived from an EMBL/GenBank/DDBJ whole genome shotgun (WGS) entry which is preliminary data.</text>
</comment>
<dbReference type="RefSeq" id="WP_151043828.1">
    <property type="nucleotide sequence ID" value="NZ_VZUL01000002.1"/>
</dbReference>
<name>A0A6A1TUU2_NEOGA</name>
<dbReference type="Gene3D" id="3.50.30.30">
    <property type="match status" value="1"/>
</dbReference>
<sequence length="446" mass="47834">MLDGNRLWDDLLIHAGFGDKAAGGAGDHATASWIAGELSKVGYQLETIPVPVPTFRSRRCELVGQGSSVEVYPQSVVFPTPDHGVEGRLAIVHSLSDAQRAAGCIAVILLPYGRHAAIWTSVVGPLLEAVTKADALAAIILPFGPTGEIVGLNSYADRPFVPLPLAIGRPLDLPCYAAMASAGQPVRLYLSGDVETGDSPTLVARMARGDRWIVLSTPRSGFFTCSVERGTGTAGFLEIARWLPRAFPAHSLFLMNSGAHELRFAGTHAALDLAPAPDKTDVWAHFGAGLASRARTEIRGGRMLDVADFNRICMVTPALREAAGAAFAGLPGLDDPQHVLSEAGELSTIVQKGYKKAFACLGVNWSCHTRLDLPTEPTRAGDRSASSLDRGLCSRQVIEYSIFSLDVLSGYPVRSRRLHPAEPKMEEYLRRARRGPNYSTVTKTKS</sequence>
<protein>
    <submittedName>
        <fullName evidence="1">Uncharacterized protein</fullName>
    </submittedName>
</protein>
<dbReference type="SUPFAM" id="SSF53187">
    <property type="entry name" value="Zn-dependent exopeptidases"/>
    <property type="match status" value="1"/>
</dbReference>
<reference evidence="1 2" key="1">
    <citation type="submission" date="2019-09" db="EMBL/GenBank/DDBJ databases">
        <title>Genome sequencing of Ng87 strain.</title>
        <authorList>
            <person name="Karasev E.S."/>
            <person name="Andronov E."/>
        </authorList>
    </citation>
    <scope>NUCLEOTIDE SEQUENCE [LARGE SCALE GENOMIC DNA]</scope>
    <source>
        <strain evidence="1 2">Ng87</strain>
    </source>
</reference>
<dbReference type="Gene3D" id="3.40.630.10">
    <property type="entry name" value="Zn peptidases"/>
    <property type="match status" value="1"/>
</dbReference>
<proteinExistence type="predicted"/>
<evidence type="ECO:0000313" key="2">
    <source>
        <dbReference type="Proteomes" id="UP000386575"/>
    </source>
</evidence>
<accession>A0A6A1TUU2</accession>
<organism evidence="1 2">
    <name type="scientific">Neorhizobium galegae</name>
    <name type="common">Rhizobium galegae</name>
    <dbReference type="NCBI Taxonomy" id="399"/>
    <lineage>
        <taxon>Bacteria</taxon>
        <taxon>Pseudomonadati</taxon>
        <taxon>Pseudomonadota</taxon>
        <taxon>Alphaproteobacteria</taxon>
        <taxon>Hyphomicrobiales</taxon>
        <taxon>Rhizobiaceae</taxon>
        <taxon>Rhizobium/Agrobacterium group</taxon>
        <taxon>Neorhizobium</taxon>
    </lineage>
</organism>
<dbReference type="AlphaFoldDB" id="A0A6A1TUU2"/>
<dbReference type="Proteomes" id="UP000386575">
    <property type="component" value="Unassembled WGS sequence"/>
</dbReference>